<dbReference type="Pfam" id="PF00196">
    <property type="entry name" value="GerE"/>
    <property type="match status" value="1"/>
</dbReference>
<keyword evidence="3" id="KW-0804">Transcription</keyword>
<name>A0ABP9S0J2_9MICC</name>
<dbReference type="CDD" id="cd06170">
    <property type="entry name" value="LuxR_C_like"/>
    <property type="match status" value="1"/>
</dbReference>
<dbReference type="SUPFAM" id="SSF46894">
    <property type="entry name" value="C-terminal effector domain of the bipartite response regulators"/>
    <property type="match status" value="1"/>
</dbReference>
<keyword evidence="7" id="KW-1185">Reference proteome</keyword>
<dbReference type="InterPro" id="IPR036388">
    <property type="entry name" value="WH-like_DNA-bd_sf"/>
</dbReference>
<evidence type="ECO:0000256" key="2">
    <source>
        <dbReference type="ARBA" id="ARBA00023125"/>
    </source>
</evidence>
<organism evidence="6 7">
    <name type="scientific">Arthrobacter gyeryongensis</name>
    <dbReference type="NCBI Taxonomy" id="1650592"/>
    <lineage>
        <taxon>Bacteria</taxon>
        <taxon>Bacillati</taxon>
        <taxon>Actinomycetota</taxon>
        <taxon>Actinomycetes</taxon>
        <taxon>Micrococcales</taxon>
        <taxon>Micrococcaceae</taxon>
        <taxon>Arthrobacter</taxon>
    </lineage>
</organism>
<dbReference type="RefSeq" id="WP_345447804.1">
    <property type="nucleotide sequence ID" value="NZ_BAABKK010000004.1"/>
</dbReference>
<feature type="domain" description="HTH luxR-type" evidence="5">
    <location>
        <begin position="785"/>
        <end position="849"/>
    </location>
</feature>
<dbReference type="SMART" id="SM00421">
    <property type="entry name" value="HTH_LUXR"/>
    <property type="match status" value="1"/>
</dbReference>
<accession>A0ABP9S0J2</accession>
<feature type="region of interest" description="Disordered" evidence="4">
    <location>
        <begin position="834"/>
        <end position="853"/>
    </location>
</feature>
<gene>
    <name evidence="6" type="ORF">GCM10023346_05590</name>
</gene>
<comment type="caution">
    <text evidence="6">The sequence shown here is derived from an EMBL/GenBank/DDBJ whole genome shotgun (WGS) entry which is preliminary data.</text>
</comment>
<evidence type="ECO:0000256" key="3">
    <source>
        <dbReference type="ARBA" id="ARBA00023163"/>
    </source>
</evidence>
<dbReference type="SUPFAM" id="SSF52540">
    <property type="entry name" value="P-loop containing nucleoside triphosphate hydrolases"/>
    <property type="match status" value="1"/>
</dbReference>
<dbReference type="Gene3D" id="1.10.10.10">
    <property type="entry name" value="Winged helix-like DNA-binding domain superfamily/Winged helix DNA-binding domain"/>
    <property type="match status" value="1"/>
</dbReference>
<sequence>MFEEEVRRALDYVARGVNVRIVGGPGSGKSTVLQSIAAGLEKAGFTVYSISGSRFLNETPFAGIGSLGLEGRGQENGPLGVANVFAEQLAQRGARAIVVDDIEELDKESAAVIDIVQRRTERPLVVTMDDHPLDPGASVFTPARWPETTIRLSPLHYDQVNKLLAQTLGSPPDVDLTTAVLMKSGGNPRLVVRIAQSAELSKQLILHDGQWSMGGHTLWNEYLQSTVQELLHGLSADERTALHTLSVVGARTLGSLKPVVEVDILDRLEMRGLVALTEDSAGAMWVSVSPHIVVDHFRDHHVRSSRRVLADRSNREIATHDPPVKRSSPELLAELIGDLRSEARGGTAATQHFQEQLRELEESQFSVWESEKTMASAAAFLKFYWGGPIDPSRIEQVFSETQAVGADSGDHFFFAMTRALWAIVSGGEASVAKGILQAIGQAHPDWEAEAQAFALYLEASFDRMPSNLDETLDRLRSRHHESGVLPVIRGILELYRFDAQAALRALDSADGFGLAAGMEPFVRGLALHIAGHGEEAVIFSLSQRAAARRRLDQFGFVASSYVAVLAMTQQGLSKEADCVMTSVFALGRPGFLVSFLHDAMLRIAGLRALAGPGKNAASLGIQARKDVADIGPLPGTGKAVYELVTRKYADPADFDEKAADLLEQQLDRGYITEAVYASLFMLSLYPGHKILETTQRLLQENGVSTHAQFLAIAGAIRDRDHQLLKILLDQYEADSDLPAITRLLKGVVKGHLLKRHRGLAKTFHQIISTFENRFPPQGVQLTLDTGGHSQGLTPREREIAILAGSQRTPEIAALLGISPRTVENHISRALAKTGTTTRQSLHEHARNSQTDGG</sequence>
<dbReference type="PANTHER" id="PTHR44688">
    <property type="entry name" value="DNA-BINDING TRANSCRIPTIONAL ACTIVATOR DEVR_DOSR"/>
    <property type="match status" value="1"/>
</dbReference>
<evidence type="ECO:0000259" key="5">
    <source>
        <dbReference type="PROSITE" id="PS50043"/>
    </source>
</evidence>
<dbReference type="PROSITE" id="PS50043">
    <property type="entry name" value="HTH_LUXR_2"/>
    <property type="match status" value="1"/>
</dbReference>
<dbReference type="InterPro" id="IPR027417">
    <property type="entry name" value="P-loop_NTPase"/>
</dbReference>
<dbReference type="InterPro" id="IPR000792">
    <property type="entry name" value="Tscrpt_reg_LuxR_C"/>
</dbReference>
<keyword evidence="1" id="KW-0805">Transcription regulation</keyword>
<dbReference type="InterPro" id="IPR003959">
    <property type="entry name" value="ATPase_AAA_core"/>
</dbReference>
<evidence type="ECO:0000256" key="4">
    <source>
        <dbReference type="SAM" id="MobiDB-lite"/>
    </source>
</evidence>
<dbReference type="Gene3D" id="3.40.50.300">
    <property type="entry name" value="P-loop containing nucleotide triphosphate hydrolases"/>
    <property type="match status" value="1"/>
</dbReference>
<proteinExistence type="predicted"/>
<evidence type="ECO:0000313" key="7">
    <source>
        <dbReference type="Proteomes" id="UP001500200"/>
    </source>
</evidence>
<keyword evidence="2" id="KW-0238">DNA-binding</keyword>
<dbReference type="Pfam" id="PF00004">
    <property type="entry name" value="AAA"/>
    <property type="match status" value="1"/>
</dbReference>
<dbReference type="PANTHER" id="PTHR44688:SF16">
    <property type="entry name" value="DNA-BINDING TRANSCRIPTIONAL ACTIVATOR DEVR_DOSR"/>
    <property type="match status" value="1"/>
</dbReference>
<evidence type="ECO:0000256" key="1">
    <source>
        <dbReference type="ARBA" id="ARBA00023015"/>
    </source>
</evidence>
<dbReference type="EMBL" id="BAABKK010000004">
    <property type="protein sequence ID" value="GAA5189868.1"/>
    <property type="molecule type" value="Genomic_DNA"/>
</dbReference>
<dbReference type="InterPro" id="IPR003593">
    <property type="entry name" value="AAA+_ATPase"/>
</dbReference>
<reference evidence="7" key="1">
    <citation type="journal article" date="2019" name="Int. J. Syst. Evol. Microbiol.">
        <title>The Global Catalogue of Microorganisms (GCM) 10K type strain sequencing project: providing services to taxonomists for standard genome sequencing and annotation.</title>
        <authorList>
            <consortium name="The Broad Institute Genomics Platform"/>
            <consortium name="The Broad Institute Genome Sequencing Center for Infectious Disease"/>
            <person name="Wu L."/>
            <person name="Ma J."/>
        </authorList>
    </citation>
    <scope>NUCLEOTIDE SEQUENCE [LARGE SCALE GENOMIC DNA]</scope>
    <source>
        <strain evidence="7">JCM 18514</strain>
    </source>
</reference>
<dbReference type="Proteomes" id="UP001500200">
    <property type="component" value="Unassembled WGS sequence"/>
</dbReference>
<evidence type="ECO:0000313" key="6">
    <source>
        <dbReference type="EMBL" id="GAA5189868.1"/>
    </source>
</evidence>
<protein>
    <recommendedName>
        <fullName evidence="5">HTH luxR-type domain-containing protein</fullName>
    </recommendedName>
</protein>
<dbReference type="InterPro" id="IPR016032">
    <property type="entry name" value="Sig_transdc_resp-reg_C-effctor"/>
</dbReference>
<dbReference type="CDD" id="cd00009">
    <property type="entry name" value="AAA"/>
    <property type="match status" value="1"/>
</dbReference>
<dbReference type="SMART" id="SM00382">
    <property type="entry name" value="AAA"/>
    <property type="match status" value="1"/>
</dbReference>